<dbReference type="AlphaFoldDB" id="M1DGL5"/>
<dbReference type="Proteomes" id="UP000011115">
    <property type="component" value="Unassembled WGS sequence"/>
</dbReference>
<feature type="region of interest" description="Disordered" evidence="1">
    <location>
        <begin position="23"/>
        <end position="122"/>
    </location>
</feature>
<evidence type="ECO:0000313" key="2">
    <source>
        <dbReference type="EnsemblPlants" id="PGSC0003DMT400088733"/>
    </source>
</evidence>
<feature type="compositionally biased region" description="Basic and acidic residues" evidence="1">
    <location>
        <begin position="43"/>
        <end position="54"/>
    </location>
</feature>
<dbReference type="HOGENOM" id="CLU_2101247_0_0_1"/>
<dbReference type="Gramene" id="PGSC0003DMT400088733">
    <property type="protein sequence ID" value="PGSC0003DMT400088733"/>
    <property type="gene ID" value="PGSC0003DMG400038304"/>
</dbReference>
<reference evidence="3" key="1">
    <citation type="journal article" date="2011" name="Nature">
        <title>Genome sequence and analysis of the tuber crop potato.</title>
        <authorList>
            <consortium name="The Potato Genome Sequencing Consortium"/>
        </authorList>
    </citation>
    <scope>NUCLEOTIDE SEQUENCE [LARGE SCALE GENOMIC DNA]</scope>
    <source>
        <strain evidence="3">cv. DM1-3 516 R44</strain>
    </source>
</reference>
<sequence>MPDSLMQLLSQAPFTQSLDDFWSELPKSKSGKRKHKARESDEELHSDLSREERRQQKKARRASRKETHDQEALEQQQRDVVLDGASGSAAPAPASGSQPDHALSSESAPVDNGINDNTDTGV</sequence>
<reference evidence="2" key="2">
    <citation type="submission" date="2015-06" db="UniProtKB">
        <authorList>
            <consortium name="EnsemblPlants"/>
        </authorList>
    </citation>
    <scope>IDENTIFICATION</scope>
    <source>
        <strain evidence="2">DM1-3 516 R44</strain>
    </source>
</reference>
<name>M1DGL5_SOLTU</name>
<dbReference type="PaxDb" id="4113-PGSC0003DMT400088733"/>
<accession>M1DGL5</accession>
<organism evidence="2 3">
    <name type="scientific">Solanum tuberosum</name>
    <name type="common">Potato</name>
    <dbReference type="NCBI Taxonomy" id="4113"/>
    <lineage>
        <taxon>Eukaryota</taxon>
        <taxon>Viridiplantae</taxon>
        <taxon>Streptophyta</taxon>
        <taxon>Embryophyta</taxon>
        <taxon>Tracheophyta</taxon>
        <taxon>Spermatophyta</taxon>
        <taxon>Magnoliopsida</taxon>
        <taxon>eudicotyledons</taxon>
        <taxon>Gunneridae</taxon>
        <taxon>Pentapetalae</taxon>
        <taxon>asterids</taxon>
        <taxon>lamiids</taxon>
        <taxon>Solanales</taxon>
        <taxon>Solanaceae</taxon>
        <taxon>Solanoideae</taxon>
        <taxon>Solaneae</taxon>
        <taxon>Solanum</taxon>
    </lineage>
</organism>
<dbReference type="EnsemblPlants" id="PGSC0003DMT400088733">
    <property type="protein sequence ID" value="PGSC0003DMT400088733"/>
    <property type="gene ID" value="PGSC0003DMG400038304"/>
</dbReference>
<feature type="compositionally biased region" description="Low complexity" evidence="1">
    <location>
        <begin position="84"/>
        <end position="97"/>
    </location>
</feature>
<keyword evidence="3" id="KW-1185">Reference proteome</keyword>
<proteinExistence type="predicted"/>
<evidence type="ECO:0000313" key="3">
    <source>
        <dbReference type="Proteomes" id="UP000011115"/>
    </source>
</evidence>
<feature type="compositionally biased region" description="Basic and acidic residues" evidence="1">
    <location>
        <begin position="64"/>
        <end position="81"/>
    </location>
</feature>
<protein>
    <submittedName>
        <fullName evidence="2">Uncharacterized protein</fullName>
    </submittedName>
</protein>
<dbReference type="InParanoid" id="M1DGL5"/>
<evidence type="ECO:0000256" key="1">
    <source>
        <dbReference type="SAM" id="MobiDB-lite"/>
    </source>
</evidence>